<reference evidence="2" key="2">
    <citation type="submission" date="2023-05" db="EMBL/GenBank/DDBJ databases">
        <authorList>
            <person name="Schelkunov M.I."/>
        </authorList>
    </citation>
    <scope>NUCLEOTIDE SEQUENCE</scope>
    <source>
        <strain evidence="2">Hsosn_3</strain>
        <tissue evidence="2">Leaf</tissue>
    </source>
</reference>
<dbReference type="GO" id="GO:0006357">
    <property type="term" value="P:regulation of transcription by RNA polymerase II"/>
    <property type="evidence" value="ECO:0007669"/>
    <property type="project" value="InterPro"/>
</dbReference>
<feature type="domain" description="Retinoblastoma-associated protein N-terminal" evidence="1">
    <location>
        <begin position="164"/>
        <end position="215"/>
    </location>
</feature>
<accession>A0AAD8MNZ4</accession>
<dbReference type="EMBL" id="JAUIZM010000006">
    <property type="protein sequence ID" value="KAK1379772.1"/>
    <property type="molecule type" value="Genomic_DNA"/>
</dbReference>
<dbReference type="InterPro" id="IPR028309">
    <property type="entry name" value="RB_fam"/>
</dbReference>
<gene>
    <name evidence="2" type="ORF">POM88_026516</name>
</gene>
<name>A0AAD8MNZ4_9APIA</name>
<dbReference type="Pfam" id="PF11934">
    <property type="entry name" value="DUF3452"/>
    <property type="match status" value="1"/>
</dbReference>
<comment type="caution">
    <text evidence="2">The sequence shown here is derived from an EMBL/GenBank/DDBJ whole genome shotgun (WGS) entry which is preliminary data.</text>
</comment>
<keyword evidence="3" id="KW-1185">Reference proteome</keyword>
<sequence>MQIKEAVEKTILGYEWMQIKEAVEKTRHVAIMGEDEVGEMTCSTASGGNDMFMFWRQPEIPSIMWKLHHRVFLMIPSYRVGVYDSIDNILMLYNSIPFLTFFFLNTISCEFIVSIATKSDSVSDIEARFTDICKPEEAEHYLFAFVLYSVRRLSESNSDNSNSETDEKGITLCQILRVAKLNLVDFFKEVPQFIVKVGPILCNLYGPNWENKLEAN</sequence>
<protein>
    <recommendedName>
        <fullName evidence="1">Retinoblastoma-associated protein N-terminal domain-containing protein</fullName>
    </recommendedName>
</protein>
<dbReference type="GO" id="GO:0005667">
    <property type="term" value="C:transcription regulator complex"/>
    <property type="evidence" value="ECO:0007669"/>
    <property type="project" value="TreeGrafter"/>
</dbReference>
<dbReference type="InterPro" id="IPR024599">
    <property type="entry name" value="RB_N"/>
</dbReference>
<dbReference type="GO" id="GO:0000785">
    <property type="term" value="C:chromatin"/>
    <property type="evidence" value="ECO:0007669"/>
    <property type="project" value="TreeGrafter"/>
</dbReference>
<evidence type="ECO:0000313" key="3">
    <source>
        <dbReference type="Proteomes" id="UP001237642"/>
    </source>
</evidence>
<dbReference type="GO" id="GO:2000134">
    <property type="term" value="P:negative regulation of G1/S transition of mitotic cell cycle"/>
    <property type="evidence" value="ECO:0007669"/>
    <property type="project" value="TreeGrafter"/>
</dbReference>
<dbReference type="PANTHER" id="PTHR13742:SF17">
    <property type="entry name" value="RE32990P-RELATED"/>
    <property type="match status" value="1"/>
</dbReference>
<dbReference type="GO" id="GO:0000977">
    <property type="term" value="F:RNA polymerase II transcription regulatory region sequence-specific DNA binding"/>
    <property type="evidence" value="ECO:0007669"/>
    <property type="project" value="TreeGrafter"/>
</dbReference>
<dbReference type="GO" id="GO:0030154">
    <property type="term" value="P:cell differentiation"/>
    <property type="evidence" value="ECO:0007669"/>
    <property type="project" value="TreeGrafter"/>
</dbReference>
<organism evidence="2 3">
    <name type="scientific">Heracleum sosnowskyi</name>
    <dbReference type="NCBI Taxonomy" id="360622"/>
    <lineage>
        <taxon>Eukaryota</taxon>
        <taxon>Viridiplantae</taxon>
        <taxon>Streptophyta</taxon>
        <taxon>Embryophyta</taxon>
        <taxon>Tracheophyta</taxon>
        <taxon>Spermatophyta</taxon>
        <taxon>Magnoliopsida</taxon>
        <taxon>eudicotyledons</taxon>
        <taxon>Gunneridae</taxon>
        <taxon>Pentapetalae</taxon>
        <taxon>asterids</taxon>
        <taxon>campanulids</taxon>
        <taxon>Apiales</taxon>
        <taxon>Apiaceae</taxon>
        <taxon>Apioideae</taxon>
        <taxon>apioid superclade</taxon>
        <taxon>Tordylieae</taxon>
        <taxon>Tordyliinae</taxon>
        <taxon>Heracleum</taxon>
    </lineage>
</organism>
<dbReference type="AlphaFoldDB" id="A0AAD8MNZ4"/>
<reference evidence="2" key="1">
    <citation type="submission" date="2023-02" db="EMBL/GenBank/DDBJ databases">
        <title>Genome of toxic invasive species Heracleum sosnowskyi carries increased number of genes despite the absence of recent whole-genome duplications.</title>
        <authorList>
            <person name="Schelkunov M."/>
            <person name="Shtratnikova V."/>
            <person name="Makarenko M."/>
            <person name="Klepikova A."/>
            <person name="Omelchenko D."/>
            <person name="Novikova G."/>
            <person name="Obukhova E."/>
            <person name="Bogdanov V."/>
            <person name="Penin A."/>
            <person name="Logacheva M."/>
        </authorList>
    </citation>
    <scope>NUCLEOTIDE SEQUENCE</scope>
    <source>
        <strain evidence="2">Hsosn_3</strain>
        <tissue evidence="2">Leaf</tissue>
    </source>
</reference>
<evidence type="ECO:0000259" key="1">
    <source>
        <dbReference type="Pfam" id="PF11934"/>
    </source>
</evidence>
<dbReference type="PANTHER" id="PTHR13742">
    <property type="entry name" value="RETINOBLASTOMA-ASSOCIATED PROTEIN RB -RELATED"/>
    <property type="match status" value="1"/>
</dbReference>
<dbReference type="Proteomes" id="UP001237642">
    <property type="component" value="Unassembled WGS sequence"/>
</dbReference>
<evidence type="ECO:0000313" key="2">
    <source>
        <dbReference type="EMBL" id="KAK1379772.1"/>
    </source>
</evidence>
<proteinExistence type="predicted"/>